<dbReference type="Gene3D" id="1.20.1250.20">
    <property type="entry name" value="MFS general substrate transporter like domains"/>
    <property type="match status" value="1"/>
</dbReference>
<feature type="transmembrane region" description="Helical" evidence="10">
    <location>
        <begin position="255"/>
        <end position="277"/>
    </location>
</feature>
<evidence type="ECO:0000256" key="1">
    <source>
        <dbReference type="ARBA" id="ARBA00004128"/>
    </source>
</evidence>
<name>A0A225A9T3_TALAT</name>
<feature type="transmembrane region" description="Helical" evidence="10">
    <location>
        <begin position="536"/>
        <end position="554"/>
    </location>
</feature>
<dbReference type="AlphaFoldDB" id="A0A225A9T3"/>
<organism evidence="11 12">
    <name type="scientific">Talaromyces atroroseus</name>
    <dbReference type="NCBI Taxonomy" id="1441469"/>
    <lineage>
        <taxon>Eukaryota</taxon>
        <taxon>Fungi</taxon>
        <taxon>Dikarya</taxon>
        <taxon>Ascomycota</taxon>
        <taxon>Pezizomycotina</taxon>
        <taxon>Eurotiomycetes</taxon>
        <taxon>Eurotiomycetidae</taxon>
        <taxon>Eurotiales</taxon>
        <taxon>Trichocomaceae</taxon>
        <taxon>Talaromyces</taxon>
        <taxon>Talaromyces sect. Trachyspermi</taxon>
    </lineage>
</organism>
<dbReference type="GO" id="GO:0022857">
    <property type="term" value="F:transmembrane transporter activity"/>
    <property type="evidence" value="ECO:0007669"/>
    <property type="project" value="InterPro"/>
</dbReference>
<dbReference type="RefSeq" id="XP_020117782.1">
    <property type="nucleotide sequence ID" value="XM_020262126.1"/>
</dbReference>
<dbReference type="EMBL" id="LFMY01000011">
    <property type="protein sequence ID" value="OKL57661.1"/>
    <property type="molecule type" value="Genomic_DNA"/>
</dbReference>
<reference evidence="11 12" key="1">
    <citation type="submission" date="2015-06" db="EMBL/GenBank/DDBJ databases">
        <title>Talaromyces atroroseus IBT 11181 draft genome.</title>
        <authorList>
            <person name="Rasmussen K.B."/>
            <person name="Rasmussen S."/>
            <person name="Petersen B."/>
            <person name="Sicheritz-Ponten T."/>
            <person name="Mortensen U.H."/>
            <person name="Thrane U."/>
        </authorList>
    </citation>
    <scope>NUCLEOTIDE SEQUENCE [LARGE SCALE GENOMIC DNA]</scope>
    <source>
        <strain evidence="11 12">IBT 11181</strain>
    </source>
</reference>
<evidence type="ECO:0000256" key="10">
    <source>
        <dbReference type="SAM" id="Phobius"/>
    </source>
</evidence>
<feature type="transmembrane region" description="Helical" evidence="10">
    <location>
        <begin position="506"/>
        <end position="529"/>
    </location>
</feature>
<feature type="transmembrane region" description="Helical" evidence="10">
    <location>
        <begin position="147"/>
        <end position="167"/>
    </location>
</feature>
<evidence type="ECO:0000256" key="4">
    <source>
        <dbReference type="ARBA" id="ARBA00022554"/>
    </source>
</evidence>
<evidence type="ECO:0000256" key="7">
    <source>
        <dbReference type="ARBA" id="ARBA00023136"/>
    </source>
</evidence>
<dbReference type="CDD" id="cd17354">
    <property type="entry name" value="MFS_Mch1p_like"/>
    <property type="match status" value="1"/>
</dbReference>
<feature type="transmembrane region" description="Helical" evidence="10">
    <location>
        <begin position="115"/>
        <end position="135"/>
    </location>
</feature>
<dbReference type="SUPFAM" id="SSF103473">
    <property type="entry name" value="MFS general substrate transporter"/>
    <property type="match status" value="1"/>
</dbReference>
<accession>A0A225A9T3</accession>
<dbReference type="GO" id="GO:0000329">
    <property type="term" value="C:fungal-type vacuole membrane"/>
    <property type="evidence" value="ECO:0007669"/>
    <property type="project" value="TreeGrafter"/>
</dbReference>
<evidence type="ECO:0000256" key="9">
    <source>
        <dbReference type="SAM" id="MobiDB-lite"/>
    </source>
</evidence>
<feature type="compositionally biased region" description="Basic and acidic residues" evidence="9">
    <location>
        <begin position="11"/>
        <end position="29"/>
    </location>
</feature>
<dbReference type="Proteomes" id="UP000214365">
    <property type="component" value="Unassembled WGS sequence"/>
</dbReference>
<dbReference type="GeneID" id="31006965"/>
<comment type="caution">
    <text evidence="11">The sequence shown here is derived from an EMBL/GenBank/DDBJ whole genome shotgun (WGS) entry which is preliminary data.</text>
</comment>
<comment type="similarity">
    <text evidence="2">Belongs to the major facilitator superfamily.</text>
</comment>
<dbReference type="PANTHER" id="PTHR21576">
    <property type="entry name" value="UNCHARACTERIZED NODULIN-LIKE PROTEIN"/>
    <property type="match status" value="1"/>
</dbReference>
<feature type="transmembrane region" description="Helical" evidence="10">
    <location>
        <begin position="78"/>
        <end position="103"/>
    </location>
</feature>
<feature type="region of interest" description="Disordered" evidence="9">
    <location>
        <begin position="1"/>
        <end position="37"/>
    </location>
</feature>
<sequence>MHPQNGARNKNKIDKRDFDANRPLLADHDSMDEETAPISRLSADSDATDQPGEGLLNHVVENIVERDRQKMKKEIIRILSFVWSVVSCLGAGSITAFSLYGPLLLTRLHYSQDRVNGVAVAAEVAMYLPVPIFGYMCDRYSPSPVSLLAGIFFGAGYLLAALAYRSGPPVDVGGSGWPYWVMVAAFVLVGMGTCCLYGAAVTACAKNFGRGKYKGIMLAVPIAAFGLSGMWQSQIGSRLLCERRPDGSCGDAVDVFRYFIFLSVMLLVIGLGGTVALRIVDDEEEEKYIDEAVSELERSGILGEDGFFRPREEVRAAYGTFQREDNDASAADDDDDNRSMTLSEEERQKKNWLLNQETRLFFKDHTMWWLAAGFFLVTGPGEAYLNNLGTVIHSLTPISYPLLSPPPAGSASTHVSIIAITSTIARLFVGSITDIFAPPATHQFIYSLDNPNRQPVPHPTNRGYKGITMSRLTFLLPSAFILSLGFLILASPLITAHPALFHLTSAFVGFGYGASFALMPIIISVVWGVENFGTNWGIVAMVPAAGAAFWGFVYSKAYQGAIDPINEPVDRLGQCIGWRCFGFWAVGCMISVWMAIVVWMVAWRGWRKRGVVV</sequence>
<keyword evidence="4" id="KW-0926">Vacuole</keyword>
<keyword evidence="3" id="KW-0813">Transport</keyword>
<evidence type="ECO:0000256" key="6">
    <source>
        <dbReference type="ARBA" id="ARBA00022989"/>
    </source>
</evidence>
<protein>
    <recommendedName>
        <fullName evidence="8">Probable transporter MCH1</fullName>
    </recommendedName>
</protein>
<evidence type="ECO:0000313" key="11">
    <source>
        <dbReference type="EMBL" id="OKL57661.1"/>
    </source>
</evidence>
<feature type="transmembrane region" description="Helical" evidence="10">
    <location>
        <begin position="216"/>
        <end position="235"/>
    </location>
</feature>
<keyword evidence="7 10" id="KW-0472">Membrane</keyword>
<keyword evidence="6 10" id="KW-1133">Transmembrane helix</keyword>
<comment type="subcellular location">
    <subcellularLocation>
        <location evidence="1">Vacuole membrane</location>
        <topology evidence="1">Multi-pass membrane protein</topology>
    </subcellularLocation>
</comment>
<keyword evidence="12" id="KW-1185">Reference proteome</keyword>
<dbReference type="InterPro" id="IPR011701">
    <property type="entry name" value="MFS"/>
</dbReference>
<proteinExistence type="inferred from homology"/>
<keyword evidence="5 10" id="KW-0812">Transmembrane</keyword>
<feature type="transmembrane region" description="Helical" evidence="10">
    <location>
        <begin position="179"/>
        <end position="204"/>
    </location>
</feature>
<feature type="transmembrane region" description="Helical" evidence="10">
    <location>
        <begin position="472"/>
        <end position="494"/>
    </location>
</feature>
<dbReference type="OrthoDB" id="199930at2759"/>
<evidence type="ECO:0000256" key="5">
    <source>
        <dbReference type="ARBA" id="ARBA00022692"/>
    </source>
</evidence>
<evidence type="ECO:0000256" key="8">
    <source>
        <dbReference type="ARBA" id="ARBA00039330"/>
    </source>
</evidence>
<gene>
    <name evidence="11" type="ORF">UA08_07209</name>
</gene>
<dbReference type="PANTHER" id="PTHR21576:SF45">
    <property type="entry name" value="TRANSPORTER MCH1-RELATED"/>
    <property type="match status" value="1"/>
</dbReference>
<evidence type="ECO:0000313" key="12">
    <source>
        <dbReference type="Proteomes" id="UP000214365"/>
    </source>
</evidence>
<feature type="transmembrane region" description="Helical" evidence="10">
    <location>
        <begin position="581"/>
        <end position="602"/>
    </location>
</feature>
<evidence type="ECO:0000256" key="2">
    <source>
        <dbReference type="ARBA" id="ARBA00008335"/>
    </source>
</evidence>
<evidence type="ECO:0000256" key="3">
    <source>
        <dbReference type="ARBA" id="ARBA00022448"/>
    </source>
</evidence>
<dbReference type="Pfam" id="PF07690">
    <property type="entry name" value="MFS_1"/>
    <property type="match status" value="1"/>
</dbReference>
<dbReference type="InterPro" id="IPR036259">
    <property type="entry name" value="MFS_trans_sf"/>
</dbReference>